<dbReference type="Proteomes" id="UP000315496">
    <property type="component" value="Chromosome 2"/>
</dbReference>
<feature type="compositionally biased region" description="Basic and acidic residues" evidence="4">
    <location>
        <begin position="1"/>
        <end position="35"/>
    </location>
</feature>
<dbReference type="PANTHER" id="PTHR12858:SF2">
    <property type="entry name" value="RIBOSOME BIOGENESIS PROTEIN BMS1 HOMOLOG"/>
    <property type="match status" value="1"/>
</dbReference>
<feature type="region of interest" description="Disordered" evidence="4">
    <location>
        <begin position="429"/>
        <end position="535"/>
    </location>
</feature>
<name>A0A4Z1SS79_GIAMU</name>
<protein>
    <submittedName>
        <fullName evidence="6">Ribosome biogenesis protein BMS1</fullName>
    </submittedName>
</protein>
<keyword evidence="7" id="KW-1185">Reference proteome</keyword>
<dbReference type="InterPro" id="IPR006073">
    <property type="entry name" value="GTP-bd"/>
</dbReference>
<evidence type="ECO:0000256" key="4">
    <source>
        <dbReference type="SAM" id="MobiDB-lite"/>
    </source>
</evidence>
<dbReference type="InterPro" id="IPR030387">
    <property type="entry name" value="G_Bms1/Tsr1_dom"/>
</dbReference>
<dbReference type="SUPFAM" id="SSF52540">
    <property type="entry name" value="P-loop containing nucleoside triphosphate hydrolases"/>
    <property type="match status" value="1"/>
</dbReference>
<dbReference type="PANTHER" id="PTHR12858">
    <property type="entry name" value="RIBOSOME BIOGENESIS PROTEIN"/>
    <property type="match status" value="1"/>
</dbReference>
<dbReference type="GO" id="GO:0005525">
    <property type="term" value="F:GTP binding"/>
    <property type="evidence" value="ECO:0007669"/>
    <property type="project" value="InterPro"/>
</dbReference>
<proteinExistence type="predicted"/>
<reference evidence="6 7" key="1">
    <citation type="submission" date="2019-05" db="EMBL/GenBank/DDBJ databases">
        <title>The compact genome of Giardia muris reveals important steps in the evolution of intestinal protozoan parasites.</title>
        <authorList>
            <person name="Xu F."/>
            <person name="Jimenez-Gonzalez A."/>
            <person name="Einarsson E."/>
            <person name="Astvaldsson A."/>
            <person name="Peirasmaki D."/>
            <person name="Eckmann L."/>
            <person name="Andersson J.O."/>
            <person name="Svard S.G."/>
            <person name="Jerlstrom-Hultqvist J."/>
        </authorList>
    </citation>
    <scope>NUCLEOTIDE SEQUENCE [LARGE SCALE GENOMIC DNA]</scope>
    <source>
        <strain evidence="6 7">Roberts-Thomson</strain>
    </source>
</reference>
<dbReference type="InterPro" id="IPR003593">
    <property type="entry name" value="AAA+_ATPase"/>
</dbReference>
<keyword evidence="2" id="KW-0690">Ribosome biogenesis</keyword>
<dbReference type="GO" id="GO:0005730">
    <property type="term" value="C:nucleolus"/>
    <property type="evidence" value="ECO:0007669"/>
    <property type="project" value="UniProtKB-SubCell"/>
</dbReference>
<dbReference type="EMBL" id="VDLU01000002">
    <property type="protein sequence ID" value="TNJ28620.1"/>
    <property type="molecule type" value="Genomic_DNA"/>
</dbReference>
<evidence type="ECO:0000313" key="6">
    <source>
        <dbReference type="EMBL" id="TNJ28620.1"/>
    </source>
</evidence>
<dbReference type="InterPro" id="IPR007034">
    <property type="entry name" value="BMS1_TSR1_C"/>
</dbReference>
<gene>
    <name evidence="6" type="ORF">GMRT_10882</name>
</gene>
<feature type="compositionally biased region" description="Polar residues" evidence="4">
    <location>
        <begin position="429"/>
        <end position="439"/>
    </location>
</feature>
<feature type="domain" description="Bms1-type G" evidence="5">
    <location>
        <begin position="89"/>
        <end position="254"/>
    </location>
</feature>
<dbReference type="PROSITE" id="PS51714">
    <property type="entry name" value="G_BMS1"/>
    <property type="match status" value="1"/>
</dbReference>
<dbReference type="GO" id="GO:0034511">
    <property type="term" value="F:U3 snoRNA binding"/>
    <property type="evidence" value="ECO:0007669"/>
    <property type="project" value="TreeGrafter"/>
</dbReference>
<comment type="caution">
    <text evidence="6">The sequence shown here is derived from an EMBL/GenBank/DDBJ whole genome shotgun (WGS) entry which is preliminary data.</text>
</comment>
<dbReference type="AlphaFoldDB" id="A0A4Z1SS79"/>
<evidence type="ECO:0000256" key="1">
    <source>
        <dbReference type="ARBA" id="ARBA00004604"/>
    </source>
</evidence>
<evidence type="ECO:0000313" key="7">
    <source>
        <dbReference type="Proteomes" id="UP000315496"/>
    </source>
</evidence>
<dbReference type="Pfam" id="PF04950">
    <property type="entry name" value="RIBIOP_C"/>
    <property type="match status" value="1"/>
</dbReference>
<dbReference type="VEuPathDB" id="GiardiaDB:GMRT_10882"/>
<dbReference type="SMART" id="SM01362">
    <property type="entry name" value="DUF663"/>
    <property type="match status" value="1"/>
</dbReference>
<keyword evidence="3" id="KW-0539">Nucleus</keyword>
<dbReference type="SMART" id="SM00785">
    <property type="entry name" value="AARP2CN"/>
    <property type="match status" value="1"/>
</dbReference>
<evidence type="ECO:0000259" key="5">
    <source>
        <dbReference type="PROSITE" id="PS51714"/>
    </source>
</evidence>
<dbReference type="Gene3D" id="3.40.50.300">
    <property type="entry name" value="P-loop containing nucleotide triphosphate hydrolases"/>
    <property type="match status" value="1"/>
</dbReference>
<feature type="compositionally biased region" description="Acidic residues" evidence="4">
    <location>
        <begin position="501"/>
        <end position="526"/>
    </location>
</feature>
<feature type="region of interest" description="Disordered" evidence="4">
    <location>
        <begin position="1"/>
        <end position="49"/>
    </location>
</feature>
<sequence>MLGTERKVTDEQQNKAHRAASDIRGRKNKLKRQENARQTISEGHRPKHPSKAFAVNSVVRARRILQVEANTAQKAAKLPYKHQFGDYPPPDSIAIIGASGVGKTTLVKTLVRCIVGTTLTTVAGPITLVASKTKRLTLFDVPSNLPAVIDAAKMATLVLIVVDATKGLEAPHYEYLNVLQSTGFPRVYTVFTHLDLIKNVNVLNQTKTRLRERIWKELEPGSRVFYMKGLHYNKAYLKNDAQLLIRIIAQQEHKLGLRWRDSHGGILVDRIEDLTDPGLLSADKELNKLVKHTIAFFGYVRGTYLDAKQMFYMPGGGTLSIESITKLPDPCECVEQMKKRESNQISQRRLGSRVRSIYAPFCNDGDIFYDKDGLWFNVHNTEASTKPSLKTTEDLPRGLQMLQELAELDVAAVPEPGIQLLDDAEESLGSISVPSSAPSEDSIDENPFIPHQNEGNTEERAMEQELVDGQLEESSEGREDVDLDRVKVELHGRQEDYSLEDHDEEERDETVLKEDEEEDREQEEIESEKTESIWSHDAYHSTDSLLYKSVKLVTSEGAGRDLMDMVYNLNRLNAIAQTTRKAVLPTGSRALRTRAQLRSLFDEGEDTYGDDQEAELDVYSIFLTNESRLAGIPLKGYEGLRDVSNVIPETTTYERDCPLLLSHEMRVSGLIVRDLDMRRIKNSFVTGDWSLANVLDDVLKGQEFVGKPITASEGLQVADDGVLEIGYEPGEKEPQAPTNKEETATAEVDRIVQDLAPDNSYLEKKKEALEAEERRNRELQNFDDEYRFAPGTYVRVVAKDLDDEFTSGYKTINPIVLGVTLPGEQQYAYITAKIKKHRWHAKILKTGNPVFVTCGWRRFQTIAYFAMEQQGSVQSINSGEALESGRYRMLKYTPENMYCYCTFWGPVVPAGTGVAMFDTFEETQKSFRISATGIVINTSSEHKVYKKLKLIGRPARILKGTAFITGMFSSRLEATAFIGAGLKTVSGIRGIIKKAERVPEGNVRAKFEDRIATTDIVFMRMYVPIKIIKFCNEFLDHYYGSGQTGPRLRTIAELRHANNIPIPINPDSIYTQKTPRKVAPFIASEHEKEIYQSLPRNLLRSLPFKHQHEIMVARQEPEKIKDPYLRSLTIPDKREHARDEIIKDLTLIRGEQQRLAEEQAREEEKKRKAKEDEHSAYLRLLSKDVRARKRIIRQQLEDKKLRKHKV</sequence>
<dbReference type="SMART" id="SM00382">
    <property type="entry name" value="AAA"/>
    <property type="match status" value="1"/>
</dbReference>
<dbReference type="InterPro" id="IPR012948">
    <property type="entry name" value="AARP2CN"/>
</dbReference>
<dbReference type="GO" id="GO:0030686">
    <property type="term" value="C:90S preribosome"/>
    <property type="evidence" value="ECO:0007669"/>
    <property type="project" value="TreeGrafter"/>
</dbReference>
<dbReference type="GO" id="GO:0000462">
    <property type="term" value="P:maturation of SSU-rRNA from tricistronic rRNA transcript (SSU-rRNA, 5.8S rRNA, LSU-rRNA)"/>
    <property type="evidence" value="ECO:0007669"/>
    <property type="project" value="TreeGrafter"/>
</dbReference>
<comment type="subcellular location">
    <subcellularLocation>
        <location evidence="1">Nucleus</location>
        <location evidence="1">Nucleolus</location>
    </subcellularLocation>
</comment>
<dbReference type="GO" id="GO:0003924">
    <property type="term" value="F:GTPase activity"/>
    <property type="evidence" value="ECO:0007669"/>
    <property type="project" value="TreeGrafter"/>
</dbReference>
<accession>A0A4Z1SS79</accession>
<dbReference type="GO" id="GO:0000479">
    <property type="term" value="P:endonucleolytic cleavage of tricistronic rRNA transcript (SSU-rRNA, 5.8S rRNA, LSU-rRNA)"/>
    <property type="evidence" value="ECO:0007669"/>
    <property type="project" value="TreeGrafter"/>
</dbReference>
<evidence type="ECO:0000256" key="3">
    <source>
        <dbReference type="ARBA" id="ARBA00023242"/>
    </source>
</evidence>
<dbReference type="Pfam" id="PF01926">
    <property type="entry name" value="MMR_HSR1"/>
    <property type="match status" value="1"/>
</dbReference>
<feature type="compositionally biased region" description="Basic and acidic residues" evidence="4">
    <location>
        <begin position="475"/>
        <end position="500"/>
    </location>
</feature>
<dbReference type="OrthoDB" id="10260897at2759"/>
<evidence type="ECO:0000256" key="2">
    <source>
        <dbReference type="ARBA" id="ARBA00022517"/>
    </source>
</evidence>
<dbReference type="InterPro" id="IPR039761">
    <property type="entry name" value="Bms1/Tsr1"/>
</dbReference>
<organism evidence="6 7">
    <name type="scientific">Giardia muris</name>
    <dbReference type="NCBI Taxonomy" id="5742"/>
    <lineage>
        <taxon>Eukaryota</taxon>
        <taxon>Metamonada</taxon>
        <taxon>Diplomonadida</taxon>
        <taxon>Hexamitidae</taxon>
        <taxon>Giardiinae</taxon>
        <taxon>Giardia</taxon>
    </lineage>
</organism>
<dbReference type="Pfam" id="PF08142">
    <property type="entry name" value="AARP2CN"/>
    <property type="match status" value="1"/>
</dbReference>
<dbReference type="InterPro" id="IPR027417">
    <property type="entry name" value="P-loop_NTPase"/>
</dbReference>